<keyword evidence="2" id="KW-1185">Reference proteome</keyword>
<gene>
    <name evidence="1" type="ORF">AZH43_08440</name>
</gene>
<evidence type="ECO:0000313" key="1">
    <source>
        <dbReference type="EMBL" id="KYQ72914.1"/>
    </source>
</evidence>
<reference evidence="1 2" key="1">
    <citation type="submission" date="2016-03" db="EMBL/GenBank/DDBJ databases">
        <title>Acinetobacter genomospecies 28 strain ANC 4149.</title>
        <authorList>
            <person name="Radolfova-Krizova L."/>
            <person name="Nemec A."/>
        </authorList>
    </citation>
    <scope>NUCLEOTIDE SEQUENCE [LARGE SCALE GENOMIC DNA]</scope>
    <source>
        <strain evidence="1 2">ANC 4149</strain>
    </source>
</reference>
<comment type="caution">
    <text evidence="1">The sequence shown here is derived from an EMBL/GenBank/DDBJ whole genome shotgun (WGS) entry which is preliminary data.</text>
</comment>
<organism evidence="1 2">
    <name type="scientific">Acinetobacter pragensis</name>
    <dbReference type="NCBI Taxonomy" id="1806892"/>
    <lineage>
        <taxon>Bacteria</taxon>
        <taxon>Pseudomonadati</taxon>
        <taxon>Pseudomonadota</taxon>
        <taxon>Gammaproteobacteria</taxon>
        <taxon>Moraxellales</taxon>
        <taxon>Moraxellaceae</taxon>
        <taxon>Acinetobacter</taxon>
    </lineage>
</organism>
<dbReference type="STRING" id="1806892.AZH43_08440"/>
<dbReference type="AlphaFoldDB" id="A0A151Y4E2"/>
<evidence type="ECO:0000313" key="2">
    <source>
        <dbReference type="Proteomes" id="UP000076276"/>
    </source>
</evidence>
<dbReference type="RefSeq" id="WP_067667400.1">
    <property type="nucleotide sequence ID" value="NZ_CBCSIK010000002.1"/>
</dbReference>
<proteinExistence type="predicted"/>
<dbReference type="Proteomes" id="UP000076276">
    <property type="component" value="Unassembled WGS sequence"/>
</dbReference>
<dbReference type="EMBL" id="LUAW01000013">
    <property type="protein sequence ID" value="KYQ72914.1"/>
    <property type="molecule type" value="Genomic_DNA"/>
</dbReference>
<sequence>MFVTERLNIISEIIEGHAISEKLRHFLAQQYLNLEATLLRAKVLRDLSKSHVQYIVQSAIHAEQACIAFLFSPFILAHLDHPVIYSSPATPSVLNILNRYYQAEQKQNLKIDDVLEALNIYLDLSDDAFNDVDFFYFSLIKALCRTDVSQIFLLTDLNLNTKKIAELEQYFNVTIRYIRTNSADLIIDCTKWDMRKLFFKHKDAEYIALCEKFAALNAQLVLSYGSYNRQQAIQLVEDMFYAEHIYEKLSVYGEYMQTCLQHGMSRNQVNFLA</sequence>
<dbReference type="OrthoDB" id="6710935at2"/>
<protein>
    <submittedName>
        <fullName evidence="1">Uncharacterized protein</fullName>
    </submittedName>
</protein>
<name>A0A151Y4E2_9GAMM</name>
<accession>A0A151Y4E2</accession>